<sequence>MELKKDINSLTYSDICPFADHKADVLAYKSTLHGAESKGSKKESGSGHELGVPLRSGIPERGTKTSRARILSKTDADDELLPDTGCTFGLLNEEFVKYSVSQKKRRTEFNLAIKGGPDASLFITDNVHLFHFSVRDEFGKVRQVPEEGAIHPSVGKGLLPYVEKQIFLSKRWRRRSYVRLTDIEGRSFRAPVERSGRSQPSVSAKLMKQQQPRR</sequence>
<dbReference type="VEuPathDB" id="CryptoDB:Cvel_18986"/>
<feature type="region of interest" description="Disordered" evidence="1">
    <location>
        <begin position="191"/>
        <end position="214"/>
    </location>
</feature>
<proteinExistence type="predicted"/>
<feature type="region of interest" description="Disordered" evidence="1">
    <location>
        <begin position="36"/>
        <end position="67"/>
    </location>
</feature>
<protein>
    <submittedName>
        <fullName evidence="2">Uncharacterized protein</fullName>
    </submittedName>
</protein>
<evidence type="ECO:0000256" key="1">
    <source>
        <dbReference type="SAM" id="MobiDB-lite"/>
    </source>
</evidence>
<dbReference type="PhylomeDB" id="A0A0G4FVL9"/>
<gene>
    <name evidence="2" type="ORF">Cvel_18986</name>
</gene>
<dbReference type="EMBL" id="CDMZ01000669">
    <property type="protein sequence ID" value="CEM19188.1"/>
    <property type="molecule type" value="Genomic_DNA"/>
</dbReference>
<feature type="compositionally biased region" description="Basic and acidic residues" evidence="1">
    <location>
        <begin position="36"/>
        <end position="46"/>
    </location>
</feature>
<name>A0A0G4FVL9_9ALVE</name>
<evidence type="ECO:0000313" key="2">
    <source>
        <dbReference type="EMBL" id="CEM19188.1"/>
    </source>
</evidence>
<reference evidence="2" key="1">
    <citation type="submission" date="2014-11" db="EMBL/GenBank/DDBJ databases">
        <authorList>
            <person name="Otto D Thomas"/>
            <person name="Naeem Raeece"/>
        </authorList>
    </citation>
    <scope>NUCLEOTIDE SEQUENCE</scope>
</reference>
<dbReference type="AlphaFoldDB" id="A0A0G4FVL9"/>
<accession>A0A0G4FVL9</accession>
<organism evidence="2">
    <name type="scientific">Chromera velia CCMP2878</name>
    <dbReference type="NCBI Taxonomy" id="1169474"/>
    <lineage>
        <taxon>Eukaryota</taxon>
        <taxon>Sar</taxon>
        <taxon>Alveolata</taxon>
        <taxon>Colpodellida</taxon>
        <taxon>Chromeraceae</taxon>
        <taxon>Chromera</taxon>
    </lineage>
</organism>